<proteinExistence type="inferred from homology"/>
<comment type="caution">
    <text evidence="4">The sequence shown here is derived from an EMBL/GenBank/DDBJ whole genome shotgun (WGS) entry which is preliminary data.</text>
</comment>
<feature type="domain" description="Smf/DprA SLOG" evidence="3">
    <location>
        <begin position="112"/>
        <end position="323"/>
    </location>
</feature>
<dbReference type="Pfam" id="PF02481">
    <property type="entry name" value="DNA_processg_A"/>
    <property type="match status" value="1"/>
</dbReference>
<dbReference type="PANTHER" id="PTHR43022">
    <property type="entry name" value="PROTEIN SMF"/>
    <property type="match status" value="1"/>
</dbReference>
<dbReference type="InterPro" id="IPR003488">
    <property type="entry name" value="DprA"/>
</dbReference>
<name>A0A8J3Y178_9ACTN</name>
<dbReference type="NCBIfam" id="TIGR00732">
    <property type="entry name" value="dprA"/>
    <property type="match status" value="1"/>
</dbReference>
<dbReference type="SUPFAM" id="SSF102405">
    <property type="entry name" value="MCP/YpsA-like"/>
    <property type="match status" value="1"/>
</dbReference>
<comment type="similarity">
    <text evidence="1">Belongs to the DprA/Smf family.</text>
</comment>
<dbReference type="InterPro" id="IPR057666">
    <property type="entry name" value="DrpA_SLOG"/>
</dbReference>
<reference evidence="4" key="1">
    <citation type="submission" date="2021-01" db="EMBL/GenBank/DDBJ databases">
        <title>Whole genome shotgun sequence of Planotetraspora thailandica NBRC 104271.</title>
        <authorList>
            <person name="Komaki H."/>
            <person name="Tamura T."/>
        </authorList>
    </citation>
    <scope>NUCLEOTIDE SEQUENCE</scope>
    <source>
        <strain evidence="4">NBRC 104271</strain>
    </source>
</reference>
<evidence type="ECO:0000256" key="2">
    <source>
        <dbReference type="SAM" id="MobiDB-lite"/>
    </source>
</evidence>
<dbReference type="EMBL" id="BOOR01000074">
    <property type="protein sequence ID" value="GII58983.1"/>
    <property type="molecule type" value="Genomic_DNA"/>
</dbReference>
<gene>
    <name evidence="4" type="primary">dprA</name>
    <name evidence="4" type="ORF">Pth03_73720</name>
</gene>
<evidence type="ECO:0000313" key="5">
    <source>
        <dbReference type="Proteomes" id="UP000605992"/>
    </source>
</evidence>
<sequence>MEPMEPMHPGDPSPSGTRVPEDHRLARAALMRMAEAGDRVMGRLIAWCGPLRALEQARRGSLDPEFAAAEAERTRRRIDLTQLAESWAARHADPDADPEADLAAGRERGARLIVPGDAEWPTQLDDLDDAAPLGLWLNGRANLRLSCLRSVAIVGARAATPYGVQVAAQLGSELSIRGWSVVSGGAYGIDAAAHRGALAGGAPTVAALACGVDVCYPRAHEDLFGVIRSHGVIISEWPLGSHPTRTRFLVRNRVIAALSRGTVVVQAALRSGALNTATHASGLNRHLMAVPGPITAETSEGCHALIRQGKAVCVTSADEVIELVGSIGGDLAPERRGPVLPRDGLNDETRRVLEAVPARGGAGPAVIAVSAGVGLTTALECLGALASAGFVEAVPRGWRLRRQPP</sequence>
<evidence type="ECO:0000259" key="3">
    <source>
        <dbReference type="Pfam" id="PF02481"/>
    </source>
</evidence>
<dbReference type="PANTHER" id="PTHR43022:SF1">
    <property type="entry name" value="PROTEIN SMF"/>
    <property type="match status" value="1"/>
</dbReference>
<dbReference type="Gene3D" id="3.40.50.450">
    <property type="match status" value="1"/>
</dbReference>
<evidence type="ECO:0000313" key="4">
    <source>
        <dbReference type="EMBL" id="GII58983.1"/>
    </source>
</evidence>
<keyword evidence="5" id="KW-1185">Reference proteome</keyword>
<organism evidence="4 5">
    <name type="scientific">Planotetraspora thailandica</name>
    <dbReference type="NCBI Taxonomy" id="487172"/>
    <lineage>
        <taxon>Bacteria</taxon>
        <taxon>Bacillati</taxon>
        <taxon>Actinomycetota</taxon>
        <taxon>Actinomycetes</taxon>
        <taxon>Streptosporangiales</taxon>
        <taxon>Streptosporangiaceae</taxon>
        <taxon>Planotetraspora</taxon>
    </lineage>
</organism>
<accession>A0A8J3Y178</accession>
<evidence type="ECO:0000256" key="1">
    <source>
        <dbReference type="ARBA" id="ARBA00006525"/>
    </source>
</evidence>
<dbReference type="AlphaFoldDB" id="A0A8J3Y178"/>
<protein>
    <submittedName>
        <fullName evidence="4">Putative DNA processing protein DprA</fullName>
    </submittedName>
</protein>
<dbReference type="GO" id="GO:0009294">
    <property type="term" value="P:DNA-mediated transformation"/>
    <property type="evidence" value="ECO:0007669"/>
    <property type="project" value="InterPro"/>
</dbReference>
<feature type="region of interest" description="Disordered" evidence="2">
    <location>
        <begin position="1"/>
        <end position="20"/>
    </location>
</feature>
<dbReference type="Proteomes" id="UP000605992">
    <property type="component" value="Unassembled WGS sequence"/>
</dbReference>